<keyword evidence="2" id="KW-0812">Transmembrane</keyword>
<evidence type="ECO:0000313" key="4">
    <source>
        <dbReference type="Proteomes" id="UP000008207"/>
    </source>
</evidence>
<evidence type="ECO:0000313" key="3">
    <source>
        <dbReference type="EMBL" id="ACL58586.1"/>
    </source>
</evidence>
<feature type="region of interest" description="Disordered" evidence="1">
    <location>
        <begin position="72"/>
        <end position="102"/>
    </location>
</feature>
<evidence type="ECO:0000256" key="1">
    <source>
        <dbReference type="SAM" id="MobiDB-lite"/>
    </source>
</evidence>
<proteinExistence type="predicted"/>
<dbReference type="HOGENOM" id="CLU_179257_0_0_5"/>
<feature type="transmembrane region" description="Helical" evidence="2">
    <location>
        <begin position="26"/>
        <end position="47"/>
    </location>
</feature>
<name>B8IQ86_METNO</name>
<keyword evidence="2" id="KW-1133">Transmembrane helix</keyword>
<dbReference type="KEGG" id="mno:Mnod_3679"/>
<dbReference type="AlphaFoldDB" id="B8IQ86"/>
<dbReference type="EMBL" id="CP001349">
    <property type="protein sequence ID" value="ACL58586.1"/>
    <property type="molecule type" value="Genomic_DNA"/>
</dbReference>
<protein>
    <submittedName>
        <fullName evidence="3">Uncharacterized protein</fullName>
    </submittedName>
</protein>
<organism evidence="3 4">
    <name type="scientific">Methylobacterium nodulans (strain LMG 21967 / CNCM I-2342 / ORS 2060)</name>
    <dbReference type="NCBI Taxonomy" id="460265"/>
    <lineage>
        <taxon>Bacteria</taxon>
        <taxon>Pseudomonadati</taxon>
        <taxon>Pseudomonadota</taxon>
        <taxon>Alphaproteobacteria</taxon>
        <taxon>Hyphomicrobiales</taxon>
        <taxon>Methylobacteriaceae</taxon>
        <taxon>Methylobacterium</taxon>
    </lineage>
</organism>
<keyword evidence="4" id="KW-1185">Reference proteome</keyword>
<accession>B8IQ86</accession>
<keyword evidence="2" id="KW-0472">Membrane</keyword>
<sequence length="102" mass="10354">MLVLVAAALGGGIATAALMHGYSPLWAALTAPLGGSVAALAAAFLLASQRGRDGQADADLDARMEAKVAALREMAAQEQDRRTPPEHPPAGSAATARDRHVA</sequence>
<dbReference type="Proteomes" id="UP000008207">
    <property type="component" value="Chromosome"/>
</dbReference>
<gene>
    <name evidence="3" type="ordered locus">Mnod_3679</name>
</gene>
<reference evidence="3 4" key="1">
    <citation type="submission" date="2009-01" db="EMBL/GenBank/DDBJ databases">
        <title>Complete sequence of chromosome of Methylobacterium nodulans ORS 2060.</title>
        <authorList>
            <consortium name="US DOE Joint Genome Institute"/>
            <person name="Lucas S."/>
            <person name="Copeland A."/>
            <person name="Lapidus A."/>
            <person name="Glavina del Rio T."/>
            <person name="Dalin E."/>
            <person name="Tice H."/>
            <person name="Bruce D."/>
            <person name="Goodwin L."/>
            <person name="Pitluck S."/>
            <person name="Sims D."/>
            <person name="Brettin T."/>
            <person name="Detter J.C."/>
            <person name="Han C."/>
            <person name="Larimer F."/>
            <person name="Land M."/>
            <person name="Hauser L."/>
            <person name="Kyrpides N."/>
            <person name="Ivanova N."/>
            <person name="Marx C.J."/>
            <person name="Richardson P."/>
        </authorList>
    </citation>
    <scope>NUCLEOTIDE SEQUENCE [LARGE SCALE GENOMIC DNA]</scope>
    <source>
        <strain evidence="4">LMG 21967 / CNCM I-2342 / ORS 2060</strain>
    </source>
</reference>
<evidence type="ECO:0000256" key="2">
    <source>
        <dbReference type="SAM" id="Phobius"/>
    </source>
</evidence>